<proteinExistence type="predicted"/>
<dbReference type="EMBL" id="UINC01018099">
    <property type="protein sequence ID" value="SVA75694.1"/>
    <property type="molecule type" value="Genomic_DNA"/>
</dbReference>
<feature type="domain" description="Bacterial sugar transferase" evidence="1">
    <location>
        <begin position="1"/>
        <end position="138"/>
    </location>
</feature>
<dbReference type="PANTHER" id="PTHR30576:SF20">
    <property type="entry name" value="QUINOVOSAMINEPHOSPHOTRANSFERAE-RELATED"/>
    <property type="match status" value="1"/>
</dbReference>
<evidence type="ECO:0000259" key="1">
    <source>
        <dbReference type="Pfam" id="PF02397"/>
    </source>
</evidence>
<dbReference type="InterPro" id="IPR003362">
    <property type="entry name" value="Bact_transf"/>
</dbReference>
<dbReference type="GO" id="GO:0016780">
    <property type="term" value="F:phosphotransferase activity, for other substituted phosphate groups"/>
    <property type="evidence" value="ECO:0007669"/>
    <property type="project" value="TreeGrafter"/>
</dbReference>
<reference evidence="2" key="1">
    <citation type="submission" date="2018-05" db="EMBL/GenBank/DDBJ databases">
        <authorList>
            <person name="Lanie J.A."/>
            <person name="Ng W.-L."/>
            <person name="Kazmierczak K.M."/>
            <person name="Andrzejewski T.M."/>
            <person name="Davidsen T.M."/>
            <person name="Wayne K.J."/>
            <person name="Tettelin H."/>
            <person name="Glass J.I."/>
            <person name="Rusch D."/>
            <person name="Podicherti R."/>
            <person name="Tsui H.-C.T."/>
            <person name="Winkler M.E."/>
        </authorList>
    </citation>
    <scope>NUCLEOTIDE SEQUENCE</scope>
</reference>
<gene>
    <name evidence="2" type="ORF">METZ01_LOCUS128548</name>
</gene>
<evidence type="ECO:0000313" key="2">
    <source>
        <dbReference type="EMBL" id="SVA75694.1"/>
    </source>
</evidence>
<dbReference type="PANTHER" id="PTHR30576">
    <property type="entry name" value="COLANIC BIOSYNTHESIS UDP-GLUCOSE LIPID CARRIER TRANSFERASE"/>
    <property type="match status" value="1"/>
</dbReference>
<organism evidence="2">
    <name type="scientific">marine metagenome</name>
    <dbReference type="NCBI Taxonomy" id="408172"/>
    <lineage>
        <taxon>unclassified sequences</taxon>
        <taxon>metagenomes</taxon>
        <taxon>ecological metagenomes</taxon>
    </lineage>
</organism>
<sequence>MVIDAEKYGVYSTTADDNRITRVGKILRKYKLDEMLQLVNVVKGEMSMVGPRPQVAWAVELYSEEEKKVLLKMRPGITDEASIKFRNEGEILKGSSDPDKDYFKKIHPEKMRLSMAYAKNMSFGVDLKILFRTFLCIFIKEV</sequence>
<dbReference type="AlphaFoldDB" id="A0A381YFD8"/>
<protein>
    <recommendedName>
        <fullName evidence="1">Bacterial sugar transferase domain-containing protein</fullName>
    </recommendedName>
</protein>
<dbReference type="Pfam" id="PF02397">
    <property type="entry name" value="Bac_transf"/>
    <property type="match status" value="1"/>
</dbReference>
<accession>A0A381YFD8</accession>
<name>A0A381YFD8_9ZZZZ</name>